<name>A0ABW3Y3A8_9FLAO</name>
<evidence type="ECO:0008006" key="3">
    <source>
        <dbReference type="Google" id="ProtNLM"/>
    </source>
</evidence>
<comment type="caution">
    <text evidence="1">The sequence shown here is derived from an EMBL/GenBank/DDBJ whole genome shotgun (WGS) entry which is preliminary data.</text>
</comment>
<reference evidence="2" key="1">
    <citation type="journal article" date="2019" name="Int. J. Syst. Evol. Microbiol.">
        <title>The Global Catalogue of Microorganisms (GCM) 10K type strain sequencing project: providing services to taxonomists for standard genome sequencing and annotation.</title>
        <authorList>
            <consortium name="The Broad Institute Genomics Platform"/>
            <consortium name="The Broad Institute Genome Sequencing Center for Infectious Disease"/>
            <person name="Wu L."/>
            <person name="Ma J."/>
        </authorList>
    </citation>
    <scope>NUCLEOTIDE SEQUENCE [LARGE SCALE GENOMIC DNA]</scope>
    <source>
        <strain evidence="2">CCUG 61485</strain>
    </source>
</reference>
<dbReference type="RefSeq" id="WP_377178514.1">
    <property type="nucleotide sequence ID" value="NZ_JBHTMY010000003.1"/>
</dbReference>
<evidence type="ECO:0000313" key="2">
    <source>
        <dbReference type="Proteomes" id="UP001597201"/>
    </source>
</evidence>
<keyword evidence="2" id="KW-1185">Reference proteome</keyword>
<accession>A0ABW3Y3A8</accession>
<dbReference type="Proteomes" id="UP001597201">
    <property type="component" value="Unassembled WGS sequence"/>
</dbReference>
<organism evidence="1 2">
    <name type="scientific">Namhaeicola litoreus</name>
    <dbReference type="NCBI Taxonomy" id="1052145"/>
    <lineage>
        <taxon>Bacteria</taxon>
        <taxon>Pseudomonadati</taxon>
        <taxon>Bacteroidota</taxon>
        <taxon>Flavobacteriia</taxon>
        <taxon>Flavobacteriales</taxon>
        <taxon>Flavobacteriaceae</taxon>
        <taxon>Namhaeicola</taxon>
    </lineage>
</organism>
<gene>
    <name evidence="1" type="ORF">ACFQ39_09745</name>
</gene>
<dbReference type="EMBL" id="JBHTMY010000003">
    <property type="protein sequence ID" value="MFD1315900.1"/>
    <property type="molecule type" value="Genomic_DNA"/>
</dbReference>
<proteinExistence type="predicted"/>
<protein>
    <recommendedName>
        <fullName evidence="3">DUF3240 domain-containing protein</fullName>
    </recommendedName>
</protein>
<sequence>MVKLIALTAVKEFEKKTVELFRKASIPVWSVFNIDGFKNNPEDSLESKWFSGASQNVRSIMVFSFVEEEKIDHLINELEKFNQNIESSNPIRLAVLSVEKFI</sequence>
<evidence type="ECO:0000313" key="1">
    <source>
        <dbReference type="EMBL" id="MFD1315900.1"/>
    </source>
</evidence>